<proteinExistence type="predicted"/>
<comment type="caution">
    <text evidence="2">The sequence shown here is derived from an EMBL/GenBank/DDBJ whole genome shotgun (WGS) entry which is preliminary data.</text>
</comment>
<keyword evidence="3" id="KW-1185">Reference proteome</keyword>
<accession>A0A8T2JRZ9</accession>
<evidence type="ECO:0000313" key="3">
    <source>
        <dbReference type="Proteomes" id="UP000812440"/>
    </source>
</evidence>
<dbReference type="Proteomes" id="UP000812440">
    <property type="component" value="Chromosome 8_10"/>
</dbReference>
<gene>
    <name evidence="2" type="ORF">GDO86_014164</name>
</gene>
<reference evidence="2" key="1">
    <citation type="thesis" date="2020" institute="ProQuest LLC" country="789 East Eisenhower Parkway, Ann Arbor, MI, USA">
        <title>Comparative Genomics and Chromosome Evolution.</title>
        <authorList>
            <person name="Mudd A.B."/>
        </authorList>
    </citation>
    <scope>NUCLEOTIDE SEQUENCE</scope>
    <source>
        <strain evidence="2">Female2</strain>
        <tissue evidence="2">Blood</tissue>
    </source>
</reference>
<feature type="chain" id="PRO_5035765967" description="Lipid-binding serum glycoprotein N-terminal domain-containing protein" evidence="1">
    <location>
        <begin position="21"/>
        <end position="201"/>
    </location>
</feature>
<evidence type="ECO:0000313" key="2">
    <source>
        <dbReference type="EMBL" id="KAG8446608.1"/>
    </source>
</evidence>
<dbReference type="AlphaFoldDB" id="A0A8T2JRZ9"/>
<organism evidence="2 3">
    <name type="scientific">Hymenochirus boettgeri</name>
    <name type="common">Congo dwarf clawed frog</name>
    <dbReference type="NCBI Taxonomy" id="247094"/>
    <lineage>
        <taxon>Eukaryota</taxon>
        <taxon>Metazoa</taxon>
        <taxon>Chordata</taxon>
        <taxon>Craniata</taxon>
        <taxon>Vertebrata</taxon>
        <taxon>Euteleostomi</taxon>
        <taxon>Amphibia</taxon>
        <taxon>Batrachia</taxon>
        <taxon>Anura</taxon>
        <taxon>Pipoidea</taxon>
        <taxon>Pipidae</taxon>
        <taxon>Pipinae</taxon>
        <taxon>Hymenochirus</taxon>
    </lineage>
</organism>
<keyword evidence="1" id="KW-0732">Signal</keyword>
<dbReference type="EMBL" id="JAACNH010000003">
    <property type="protein sequence ID" value="KAG8446608.1"/>
    <property type="molecule type" value="Genomic_DNA"/>
</dbReference>
<sequence length="201" mass="21460">MWKLANLVFIFGFILQPSYAIPSCIFNVLKDVVNLPQSIQAITGGAAGLNVNANLLVLQAQINALTLQNGILTVIQDPNRAQGVIMYIAYDGEVSASVSATLIEIANVKGKLSLDIILNGYWMDTGAFTIASGTLVVTSKETLTVSTLLSLSLTTTLQQNLSTAIYGVLNSKLSLLKYNTGLESALNVLGVCPKPSVWNRK</sequence>
<feature type="signal peptide" evidence="1">
    <location>
        <begin position="1"/>
        <end position="20"/>
    </location>
</feature>
<evidence type="ECO:0008006" key="4">
    <source>
        <dbReference type="Google" id="ProtNLM"/>
    </source>
</evidence>
<protein>
    <recommendedName>
        <fullName evidence="4">Lipid-binding serum glycoprotein N-terminal domain-containing protein</fullName>
    </recommendedName>
</protein>
<evidence type="ECO:0000256" key="1">
    <source>
        <dbReference type="SAM" id="SignalP"/>
    </source>
</evidence>
<name>A0A8T2JRZ9_9PIPI</name>